<dbReference type="AlphaFoldDB" id="A0A4P9WQ09"/>
<evidence type="ECO:0000256" key="1">
    <source>
        <dbReference type="SAM" id="SignalP"/>
    </source>
</evidence>
<organism evidence="2 3">
    <name type="scientific">Blyttiomyces helicus</name>
    <dbReference type="NCBI Taxonomy" id="388810"/>
    <lineage>
        <taxon>Eukaryota</taxon>
        <taxon>Fungi</taxon>
        <taxon>Fungi incertae sedis</taxon>
        <taxon>Chytridiomycota</taxon>
        <taxon>Chytridiomycota incertae sedis</taxon>
        <taxon>Chytridiomycetes</taxon>
        <taxon>Chytridiomycetes incertae sedis</taxon>
        <taxon>Blyttiomyces</taxon>
    </lineage>
</organism>
<accession>A0A4P9WQ09</accession>
<dbReference type="EMBL" id="KZ993896">
    <property type="protein sequence ID" value="RKO94445.1"/>
    <property type="molecule type" value="Genomic_DNA"/>
</dbReference>
<gene>
    <name evidence="2" type="ORF">BDK51DRAFT_29407</name>
</gene>
<feature type="signal peptide" evidence="1">
    <location>
        <begin position="1"/>
        <end position="20"/>
    </location>
</feature>
<keyword evidence="3" id="KW-1185">Reference proteome</keyword>
<name>A0A4P9WQ09_9FUNG</name>
<evidence type="ECO:0000313" key="3">
    <source>
        <dbReference type="Proteomes" id="UP000269721"/>
    </source>
</evidence>
<sequence>MHEVGGWGALVLFIFRTGSARETTAQKGDIWAVGCWFCSRETHNPFLSQHKSSQGGTGDGKDLNSGSFVKIQFSSIPEIPFNLTGDRKSYHNATLSGSGQTPHPRSNPALMQQLKRCLANAEGRSAQSQAFPVFGQLQLMYDVGVLDLLELDPDSDRSEIRALANDIGGGGGGGGAWFSFWDWSHLQILGQKKGSSVTYNFPKTFTRRQESPTVCPNSGDLQAQGRSDYVMRQGTGPWKGYQRELGTMGVQKDLINIGLGGTG</sequence>
<keyword evidence="1" id="KW-0732">Signal</keyword>
<protein>
    <submittedName>
        <fullName evidence="2">Uncharacterized protein</fullName>
    </submittedName>
</protein>
<proteinExistence type="predicted"/>
<feature type="chain" id="PRO_5020227742" evidence="1">
    <location>
        <begin position="21"/>
        <end position="263"/>
    </location>
</feature>
<evidence type="ECO:0000313" key="2">
    <source>
        <dbReference type="EMBL" id="RKO94445.1"/>
    </source>
</evidence>
<dbReference type="Proteomes" id="UP000269721">
    <property type="component" value="Unassembled WGS sequence"/>
</dbReference>
<reference evidence="3" key="1">
    <citation type="journal article" date="2018" name="Nat. Microbiol.">
        <title>Leveraging single-cell genomics to expand the fungal tree of life.</title>
        <authorList>
            <person name="Ahrendt S.R."/>
            <person name="Quandt C.A."/>
            <person name="Ciobanu D."/>
            <person name="Clum A."/>
            <person name="Salamov A."/>
            <person name="Andreopoulos B."/>
            <person name="Cheng J.F."/>
            <person name="Woyke T."/>
            <person name="Pelin A."/>
            <person name="Henrissat B."/>
            <person name="Reynolds N.K."/>
            <person name="Benny G.L."/>
            <person name="Smith M.E."/>
            <person name="James T.Y."/>
            <person name="Grigoriev I.V."/>
        </authorList>
    </citation>
    <scope>NUCLEOTIDE SEQUENCE [LARGE SCALE GENOMIC DNA]</scope>
</reference>